<name>A0ABR6VNR9_9BACT</name>
<keyword evidence="4" id="KW-0808">Transferase</keyword>
<dbReference type="PIRSF" id="PIRSF000390">
    <property type="entry name" value="PLP_StrS"/>
    <property type="match status" value="1"/>
</dbReference>
<evidence type="ECO:0000256" key="1">
    <source>
        <dbReference type="ARBA" id="ARBA00022898"/>
    </source>
</evidence>
<protein>
    <submittedName>
        <fullName evidence="4">DegT/DnrJ/EryC1/StrS family aminotransferase</fullName>
    </submittedName>
</protein>
<sequence>MINVIKPFMPPQKEFDQYLKDIWNRAWVTNNGPLVNELELSLKNYLGVPHLFFVTNGTIALQIAIKALKLNGEIITTPFSFVATTSSIVWEGCTPVFVDIDPSTYNIDPELIEAAITPETTAILATHVFGNPCPAEEISTIARKHNLRVIYDAAHAFGTFYKGEPVVHQGDISTLSFHASKLFHTVEGGALITHDPEIANHIAHMRNFGFHGPEAFQGIGINGKNCEFHAAMGLCNLKYIDQILQRRQHLSETYHSMLKALQVGRPFLNPDPGFNFAYYPILFDNEKTVLKVISALQAIYVYPRRYFYPSLDTLSYVRPDQPVRVSRDVSSRVLCLPLYHDLSVEEVKMICRAILRAERY</sequence>
<organism evidence="4 5">
    <name type="scientific">Rufibacter sediminis</name>
    <dbReference type="NCBI Taxonomy" id="2762756"/>
    <lineage>
        <taxon>Bacteria</taxon>
        <taxon>Pseudomonadati</taxon>
        <taxon>Bacteroidota</taxon>
        <taxon>Cytophagia</taxon>
        <taxon>Cytophagales</taxon>
        <taxon>Hymenobacteraceae</taxon>
        <taxon>Rufibacter</taxon>
    </lineage>
</organism>
<dbReference type="PANTHER" id="PTHR30244:SF9">
    <property type="entry name" value="PROTEIN RV3402C"/>
    <property type="match status" value="1"/>
</dbReference>
<dbReference type="InterPro" id="IPR015421">
    <property type="entry name" value="PyrdxlP-dep_Trfase_major"/>
</dbReference>
<evidence type="ECO:0000256" key="2">
    <source>
        <dbReference type="ARBA" id="ARBA00037999"/>
    </source>
</evidence>
<reference evidence="4 5" key="1">
    <citation type="journal article" date="2019" name="Int. J. Syst. Evol. Microbiol.">
        <title>Rufibacter sediminis sp. nov., isolated from freshwater lake sediment.</title>
        <authorList>
            <person name="Qu J.H."/>
            <person name="Zhang L.J."/>
            <person name="Fu Y.H."/>
            <person name="Li H.F."/>
        </authorList>
    </citation>
    <scope>NUCLEOTIDE SEQUENCE [LARGE SCALE GENOMIC DNA]</scope>
    <source>
        <strain evidence="4 5">H-1</strain>
    </source>
</reference>
<dbReference type="CDD" id="cd00616">
    <property type="entry name" value="AHBA_syn"/>
    <property type="match status" value="1"/>
</dbReference>
<evidence type="ECO:0000313" key="5">
    <source>
        <dbReference type="Proteomes" id="UP000659698"/>
    </source>
</evidence>
<dbReference type="InterPro" id="IPR015424">
    <property type="entry name" value="PyrdxlP-dep_Trfase"/>
</dbReference>
<keyword evidence="4" id="KW-0032">Aminotransferase</keyword>
<dbReference type="SUPFAM" id="SSF53383">
    <property type="entry name" value="PLP-dependent transferases"/>
    <property type="match status" value="1"/>
</dbReference>
<keyword evidence="5" id="KW-1185">Reference proteome</keyword>
<dbReference type="GO" id="GO:0008483">
    <property type="term" value="F:transaminase activity"/>
    <property type="evidence" value="ECO:0007669"/>
    <property type="project" value="UniProtKB-KW"/>
</dbReference>
<gene>
    <name evidence="4" type="ORF">H7U12_03840</name>
</gene>
<keyword evidence="1 3" id="KW-0663">Pyridoxal phosphate</keyword>
<dbReference type="InterPro" id="IPR000653">
    <property type="entry name" value="DegT/StrS_aminotransferase"/>
</dbReference>
<dbReference type="PANTHER" id="PTHR30244">
    <property type="entry name" value="TRANSAMINASE"/>
    <property type="match status" value="1"/>
</dbReference>
<dbReference type="Pfam" id="PF01041">
    <property type="entry name" value="DegT_DnrJ_EryC1"/>
    <property type="match status" value="1"/>
</dbReference>
<evidence type="ECO:0000313" key="4">
    <source>
        <dbReference type="EMBL" id="MBC3538798.1"/>
    </source>
</evidence>
<evidence type="ECO:0000256" key="3">
    <source>
        <dbReference type="RuleBase" id="RU004508"/>
    </source>
</evidence>
<accession>A0ABR6VNR9</accession>
<dbReference type="EMBL" id="JACOAF010000008">
    <property type="protein sequence ID" value="MBC3538798.1"/>
    <property type="molecule type" value="Genomic_DNA"/>
</dbReference>
<proteinExistence type="inferred from homology"/>
<dbReference type="Gene3D" id="3.40.640.10">
    <property type="entry name" value="Type I PLP-dependent aspartate aminotransferase-like (Major domain)"/>
    <property type="match status" value="1"/>
</dbReference>
<comment type="caution">
    <text evidence="4">The sequence shown here is derived from an EMBL/GenBank/DDBJ whole genome shotgun (WGS) entry which is preliminary data.</text>
</comment>
<dbReference type="Proteomes" id="UP000659698">
    <property type="component" value="Unassembled WGS sequence"/>
</dbReference>
<comment type="similarity">
    <text evidence="2 3">Belongs to the DegT/DnrJ/EryC1 family.</text>
</comment>